<evidence type="ECO:0008006" key="7">
    <source>
        <dbReference type="Google" id="ProtNLM"/>
    </source>
</evidence>
<evidence type="ECO:0000256" key="1">
    <source>
        <dbReference type="ARBA" id="ARBA00009990"/>
    </source>
</evidence>
<reference evidence="6" key="1">
    <citation type="journal article" date="2019" name="Int. J. Syst. Evol. Microbiol.">
        <title>The Global Catalogue of Microorganisms (GCM) 10K type strain sequencing project: providing services to taxonomists for standard genome sequencing and annotation.</title>
        <authorList>
            <consortium name="The Broad Institute Genomics Platform"/>
            <consortium name="The Broad Institute Genome Sequencing Center for Infectious Disease"/>
            <person name="Wu L."/>
            <person name="Ma J."/>
        </authorList>
    </citation>
    <scope>NUCLEOTIDE SEQUENCE [LARGE SCALE GENOMIC DNA]</scope>
    <source>
        <strain evidence="6">CGMCC 1.12931</strain>
    </source>
</reference>
<dbReference type="Pfam" id="PF02556">
    <property type="entry name" value="SecB"/>
    <property type="match status" value="1"/>
</dbReference>
<keyword evidence="2" id="KW-0813">Transport</keyword>
<dbReference type="InterPro" id="IPR003708">
    <property type="entry name" value="SecB"/>
</dbReference>
<proteinExistence type="inferred from homology"/>
<keyword evidence="3" id="KW-0653">Protein transport</keyword>
<gene>
    <name evidence="5" type="ORF">GCM10010832_05200</name>
</gene>
<dbReference type="EMBL" id="BMGM01000002">
    <property type="protein sequence ID" value="GGE27468.1"/>
    <property type="molecule type" value="Genomic_DNA"/>
</dbReference>
<evidence type="ECO:0000256" key="3">
    <source>
        <dbReference type="ARBA" id="ARBA00022927"/>
    </source>
</evidence>
<keyword evidence="6" id="KW-1185">Reference proteome</keyword>
<sequence length="142" mass="16462">MENTKRASFSIEKYYFNEVHIVMNQRTSENLFVDFNPSGKFIVNEKKYILSFIFSAFSSKEKDTAPFVQVKCVGVFKFDDVNSIDDVPDFFYRNSIAILFPYMRAYVSMVTNQANIPQIMLPTLNLSALEKPLKDNTQVIKE</sequence>
<comment type="similarity">
    <text evidence="1">Belongs to the SecB family.</text>
</comment>
<protein>
    <recommendedName>
        <fullName evidence="7">Preprotein translocase subunit SecB</fullName>
    </recommendedName>
</protein>
<dbReference type="PANTHER" id="PTHR36918">
    <property type="match status" value="1"/>
</dbReference>
<dbReference type="PANTHER" id="PTHR36918:SF1">
    <property type="entry name" value="PROTEIN-EXPORT PROTEIN SECB"/>
    <property type="match status" value="1"/>
</dbReference>
<dbReference type="Gene3D" id="3.10.420.10">
    <property type="entry name" value="SecB-like"/>
    <property type="match status" value="1"/>
</dbReference>
<dbReference type="InterPro" id="IPR035958">
    <property type="entry name" value="SecB-like_sf"/>
</dbReference>
<dbReference type="Proteomes" id="UP000599179">
    <property type="component" value="Unassembled WGS sequence"/>
</dbReference>
<evidence type="ECO:0000313" key="5">
    <source>
        <dbReference type="EMBL" id="GGE27468.1"/>
    </source>
</evidence>
<organism evidence="5 6">
    <name type="scientific">Psychroflexus planctonicus</name>
    <dbReference type="NCBI Taxonomy" id="1526575"/>
    <lineage>
        <taxon>Bacteria</taxon>
        <taxon>Pseudomonadati</taxon>
        <taxon>Bacteroidota</taxon>
        <taxon>Flavobacteriia</taxon>
        <taxon>Flavobacteriales</taxon>
        <taxon>Flavobacteriaceae</taxon>
        <taxon>Psychroflexus</taxon>
    </lineage>
</organism>
<evidence type="ECO:0000313" key="6">
    <source>
        <dbReference type="Proteomes" id="UP000599179"/>
    </source>
</evidence>
<accession>A0ABQ1SG79</accession>
<comment type="caution">
    <text evidence="5">The sequence shown here is derived from an EMBL/GenBank/DDBJ whole genome shotgun (WGS) entry which is preliminary data.</text>
</comment>
<dbReference type="RefSeq" id="WP_188457532.1">
    <property type="nucleotide sequence ID" value="NZ_BMGM01000002.1"/>
</dbReference>
<keyword evidence="4" id="KW-0811">Translocation</keyword>
<dbReference type="SUPFAM" id="SSF54611">
    <property type="entry name" value="SecB-like"/>
    <property type="match status" value="1"/>
</dbReference>
<evidence type="ECO:0000256" key="2">
    <source>
        <dbReference type="ARBA" id="ARBA00022448"/>
    </source>
</evidence>
<evidence type="ECO:0000256" key="4">
    <source>
        <dbReference type="ARBA" id="ARBA00023010"/>
    </source>
</evidence>
<name>A0ABQ1SG79_9FLAO</name>